<evidence type="ECO:0000259" key="8">
    <source>
        <dbReference type="PROSITE" id="PS50125"/>
    </source>
</evidence>
<dbReference type="PANTHER" id="PTHR11920:SF335">
    <property type="entry name" value="GUANYLATE CYCLASE"/>
    <property type="match status" value="1"/>
</dbReference>
<dbReference type="SMART" id="SM00044">
    <property type="entry name" value="CYCc"/>
    <property type="match status" value="1"/>
</dbReference>
<evidence type="ECO:0000256" key="5">
    <source>
        <dbReference type="ARBA" id="ARBA00023136"/>
    </source>
</evidence>
<dbReference type="PROSITE" id="PS50125">
    <property type="entry name" value="GUANYLATE_CYCLASE_2"/>
    <property type="match status" value="1"/>
</dbReference>
<keyword evidence="6 9" id="KW-0456">Lyase</keyword>
<dbReference type="GO" id="GO:0004016">
    <property type="term" value="F:adenylate cyclase activity"/>
    <property type="evidence" value="ECO:0007669"/>
    <property type="project" value="UniProtKB-ARBA"/>
</dbReference>
<evidence type="ECO:0000256" key="4">
    <source>
        <dbReference type="ARBA" id="ARBA00022989"/>
    </source>
</evidence>
<keyword evidence="5 7" id="KW-0472">Membrane</keyword>
<evidence type="ECO:0000256" key="1">
    <source>
        <dbReference type="ARBA" id="ARBA00004370"/>
    </source>
</evidence>
<dbReference type="InterPro" id="IPR050401">
    <property type="entry name" value="Cyclic_nucleotide_synthase"/>
</dbReference>
<dbReference type="AlphaFoldDB" id="A0A1A8XU09"/>
<dbReference type="PANTHER" id="PTHR11920">
    <property type="entry name" value="GUANYLYL CYCLASE"/>
    <property type="match status" value="1"/>
</dbReference>
<dbReference type="GO" id="GO:0000166">
    <property type="term" value="F:nucleotide binding"/>
    <property type="evidence" value="ECO:0007669"/>
    <property type="project" value="UniProtKB-KW"/>
</dbReference>
<evidence type="ECO:0000256" key="7">
    <source>
        <dbReference type="SAM" id="Phobius"/>
    </source>
</evidence>
<feature type="transmembrane region" description="Helical" evidence="7">
    <location>
        <begin position="30"/>
        <end position="50"/>
    </location>
</feature>
<dbReference type="Pfam" id="PF00211">
    <property type="entry name" value="Guanylate_cyc"/>
    <property type="match status" value="1"/>
</dbReference>
<dbReference type="InterPro" id="IPR001054">
    <property type="entry name" value="A/G_cyclase"/>
</dbReference>
<gene>
    <name evidence="9" type="ORF">ACCAA_550045</name>
</gene>
<keyword evidence="3" id="KW-0547">Nucleotide-binding</keyword>
<feature type="domain" description="Guanylate cyclase" evidence="8">
    <location>
        <begin position="247"/>
        <end position="374"/>
    </location>
</feature>
<feature type="transmembrane region" description="Helical" evidence="7">
    <location>
        <begin position="109"/>
        <end position="127"/>
    </location>
</feature>
<feature type="transmembrane region" description="Helical" evidence="7">
    <location>
        <begin position="83"/>
        <end position="103"/>
    </location>
</feature>
<dbReference type="STRING" id="1860102.ACCAA_550045"/>
<dbReference type="GO" id="GO:0004383">
    <property type="term" value="F:guanylate cyclase activity"/>
    <property type="evidence" value="ECO:0007669"/>
    <property type="project" value="UniProtKB-EC"/>
</dbReference>
<reference evidence="9 10" key="1">
    <citation type="submission" date="2016-06" db="EMBL/GenBank/DDBJ databases">
        <authorList>
            <person name="Kjaerup R.B."/>
            <person name="Dalgaard T.S."/>
            <person name="Juul-Madsen H.R."/>
        </authorList>
    </citation>
    <scope>NUCLEOTIDE SEQUENCE [LARGE SCALE GENOMIC DNA]</scope>
    <source>
        <strain evidence="9">3</strain>
    </source>
</reference>
<sequence>MTAERTFLDRLRHAGISPTDCEELRLQKSLLIFATGLISCASMVWLLIYWQLGPRFSSNLPFALQLLLVGNLLVYLKTLDFNCFRVVQLSLFLFTPFVAQWSIGSFITASGISIWALLAPVGAVLFIGPRQSGAWFFAYVFLTALSGGFDYYLADSLPASTYKVPPQTAAFFFALNFAAVSTIVYLLLRYSDSEKHQAQERLQEAHRLLQIEQDRSERLLLNVLPGPIAERLKNSDQTIADGFAEVSVMFADIVNFTRVAEGLTPQQVFTMLNKIFSSFDELAEHYGLEKIKTIGDAYMVAAGLNDARSDYTEALADMALEMCALLNRDFNINEMHLELRIGIGTGPVVAGVVGKKKFIYDLWGDTVNIASRVTTEGVPGRVQVDERSYRRLRGRFDFHAPQTLLLKGKGPMVVHRLIGRRASAILQA</sequence>
<organism evidence="9 10">
    <name type="scientific">Candidatus Accumulibacter aalborgensis</name>
    <dbReference type="NCBI Taxonomy" id="1860102"/>
    <lineage>
        <taxon>Bacteria</taxon>
        <taxon>Pseudomonadati</taxon>
        <taxon>Pseudomonadota</taxon>
        <taxon>Betaproteobacteria</taxon>
        <taxon>Candidatus Accumulibacter</taxon>
    </lineage>
</organism>
<dbReference type="GO" id="GO:0035556">
    <property type="term" value="P:intracellular signal transduction"/>
    <property type="evidence" value="ECO:0007669"/>
    <property type="project" value="InterPro"/>
</dbReference>
<dbReference type="EMBL" id="FLQX01000133">
    <property type="protein sequence ID" value="SBT08216.1"/>
    <property type="molecule type" value="Genomic_DNA"/>
</dbReference>
<dbReference type="EC" id="4.6.1.2" evidence="9"/>
<evidence type="ECO:0000313" key="10">
    <source>
        <dbReference type="Proteomes" id="UP000199169"/>
    </source>
</evidence>
<name>A0A1A8XU09_9PROT</name>
<dbReference type="Proteomes" id="UP000199169">
    <property type="component" value="Unassembled WGS sequence"/>
</dbReference>
<accession>A0A1A8XU09</accession>
<evidence type="ECO:0000256" key="2">
    <source>
        <dbReference type="ARBA" id="ARBA00022692"/>
    </source>
</evidence>
<dbReference type="Gene3D" id="3.30.70.1230">
    <property type="entry name" value="Nucleotide cyclase"/>
    <property type="match status" value="1"/>
</dbReference>
<dbReference type="Gene3D" id="6.10.250.780">
    <property type="match status" value="1"/>
</dbReference>
<protein>
    <submittedName>
        <fullName evidence="9">Adenylate/guanylate cyclase</fullName>
        <ecNumber evidence="9">4.6.1.2</ecNumber>
    </submittedName>
</protein>
<proteinExistence type="predicted"/>
<comment type="subcellular location">
    <subcellularLocation>
        <location evidence="1">Membrane</location>
    </subcellularLocation>
</comment>
<evidence type="ECO:0000256" key="3">
    <source>
        <dbReference type="ARBA" id="ARBA00022741"/>
    </source>
</evidence>
<feature type="transmembrane region" description="Helical" evidence="7">
    <location>
        <begin position="134"/>
        <end position="154"/>
    </location>
</feature>
<keyword evidence="4 7" id="KW-1133">Transmembrane helix</keyword>
<evidence type="ECO:0000256" key="6">
    <source>
        <dbReference type="ARBA" id="ARBA00023239"/>
    </source>
</evidence>
<keyword evidence="2 7" id="KW-0812">Transmembrane</keyword>
<dbReference type="GO" id="GO:0016020">
    <property type="term" value="C:membrane"/>
    <property type="evidence" value="ECO:0007669"/>
    <property type="project" value="UniProtKB-SubCell"/>
</dbReference>
<keyword evidence="10" id="KW-1185">Reference proteome</keyword>
<feature type="transmembrane region" description="Helical" evidence="7">
    <location>
        <begin position="169"/>
        <end position="188"/>
    </location>
</feature>
<feature type="transmembrane region" description="Helical" evidence="7">
    <location>
        <begin position="56"/>
        <end position="76"/>
    </location>
</feature>
<dbReference type="RefSeq" id="WP_186408134.1">
    <property type="nucleotide sequence ID" value="NZ_FLQX01000133.1"/>
</dbReference>
<dbReference type="InterPro" id="IPR029787">
    <property type="entry name" value="Nucleotide_cyclase"/>
</dbReference>
<dbReference type="SUPFAM" id="SSF55073">
    <property type="entry name" value="Nucleotide cyclase"/>
    <property type="match status" value="1"/>
</dbReference>
<evidence type="ECO:0000313" key="9">
    <source>
        <dbReference type="EMBL" id="SBT08216.1"/>
    </source>
</evidence>
<dbReference type="CDD" id="cd07302">
    <property type="entry name" value="CHD"/>
    <property type="match status" value="1"/>
</dbReference>